<evidence type="ECO:0000256" key="1">
    <source>
        <dbReference type="SAM" id="MobiDB-lite"/>
    </source>
</evidence>
<dbReference type="InterPro" id="IPR046805">
    <property type="entry name" value="Tra1_ring"/>
</dbReference>
<accession>A0ABQ7H375</accession>
<keyword evidence="3" id="KW-1185">Reference proteome</keyword>
<dbReference type="EMBL" id="MU069488">
    <property type="protein sequence ID" value="KAF5841322.1"/>
    <property type="molecule type" value="Genomic_DNA"/>
</dbReference>
<evidence type="ECO:0000313" key="2">
    <source>
        <dbReference type="EMBL" id="KAF5841322.1"/>
    </source>
</evidence>
<dbReference type="Pfam" id="PF20206">
    <property type="entry name" value="Tra1_ring"/>
    <property type="match status" value="2"/>
</dbReference>
<proteinExistence type="predicted"/>
<feature type="compositionally biased region" description="Gly residues" evidence="1">
    <location>
        <begin position="386"/>
        <end position="406"/>
    </location>
</feature>
<feature type="region of interest" description="Disordered" evidence="1">
    <location>
        <begin position="346"/>
        <end position="409"/>
    </location>
</feature>
<evidence type="ECO:0000313" key="3">
    <source>
        <dbReference type="Proteomes" id="UP000815325"/>
    </source>
</evidence>
<name>A0ABQ7H375_DUNSA</name>
<dbReference type="Proteomes" id="UP000815325">
    <property type="component" value="Unassembled WGS sequence"/>
</dbReference>
<protein>
    <submittedName>
        <fullName evidence="2">Uncharacterized protein</fullName>
    </submittedName>
</protein>
<feature type="region of interest" description="Disordered" evidence="1">
    <location>
        <begin position="211"/>
        <end position="232"/>
    </location>
</feature>
<reference evidence="2" key="1">
    <citation type="submission" date="2017-08" db="EMBL/GenBank/DDBJ databases">
        <authorList>
            <person name="Polle J.E."/>
            <person name="Barry K."/>
            <person name="Cushman J."/>
            <person name="Schmutz J."/>
            <person name="Tran D."/>
            <person name="Hathwaick L.T."/>
            <person name="Yim W.C."/>
            <person name="Jenkins J."/>
            <person name="Mckie-Krisberg Z.M."/>
            <person name="Prochnik S."/>
            <person name="Lindquist E."/>
            <person name="Dockter R.B."/>
            <person name="Adam C."/>
            <person name="Molina H."/>
            <person name="Bunkerborg J."/>
            <person name="Jin E."/>
            <person name="Buchheim M."/>
            <person name="Magnuson J."/>
        </authorList>
    </citation>
    <scope>NUCLEOTIDE SEQUENCE</scope>
    <source>
        <strain evidence="2">CCAP 19/18</strain>
    </source>
</reference>
<organism evidence="2 3">
    <name type="scientific">Dunaliella salina</name>
    <name type="common">Green alga</name>
    <name type="synonym">Protococcus salinus</name>
    <dbReference type="NCBI Taxonomy" id="3046"/>
    <lineage>
        <taxon>Eukaryota</taxon>
        <taxon>Viridiplantae</taxon>
        <taxon>Chlorophyta</taxon>
        <taxon>core chlorophytes</taxon>
        <taxon>Chlorophyceae</taxon>
        <taxon>CS clade</taxon>
        <taxon>Chlamydomonadales</taxon>
        <taxon>Dunaliellaceae</taxon>
        <taxon>Dunaliella</taxon>
    </lineage>
</organism>
<comment type="caution">
    <text evidence="2">The sequence shown here is derived from an EMBL/GenBank/DDBJ whole genome shotgun (WGS) entry which is preliminary data.</text>
</comment>
<gene>
    <name evidence="2" type="ORF">DUNSADRAFT_13398</name>
</gene>
<sequence length="611" mass="67475">MTLQARGRVLTESLDPDDTNAVRMHQMVEEAAPFNALHLLAVMVKLRPAWMAGQRKLATSLRARWNSKGRIERVSKEGSLGRAQLLESKRLAKCLVSFMHHDRKDVTPLFDLVSITLLRSVVNFAFLEEFCKRVVPEQWSVEEKRNLLVQYVRAFQERSYSQDHLEKILQMLVMPVVTHSMDKQQQSVLDDDLVSAISTHLLGLVEPAPGEADAAQVTSNGGTHRTEEGPGAMDLDAAPATNVKVSDNMLVEFLRLATHILNHNPDLFRSRHRQILAFGWQMLKRENAAVTSQAYLLLAYYMHRFPTTDEVAMQVFASMLRCMQPETKKPVLREAIDMVLPVLHAREGGRPSPAHSTSNGNTGGGDTSTPGRSGGRASAMTTESGDLGGGVQVGTGAGGAAQGQSGGANVPSWVRTMKKVLTEELASLGHMALMWQVVLRHADLFYPHRAQFAPSIVHSLLRLGLQQGTTTENRKLSLDLSMLLIGWEKKMQQQQQQQQQHLRDPQHHQDQPVLGGLRCRRKCGQLKFVTLFGVSWLGWPCVFRGLAPSSGADGGIEGRHTSEAGMAFLTRKQVHVKLGWLPQKQWILCGISFASSNDSGLLAGSSPCIHG</sequence>